<dbReference type="SUPFAM" id="SSF57850">
    <property type="entry name" value="RING/U-box"/>
    <property type="match status" value="1"/>
</dbReference>
<dbReference type="FunFam" id="3.30.40.10:FF:000127">
    <property type="entry name" value="E3 ubiquitin-protein ligase RNF181"/>
    <property type="match status" value="1"/>
</dbReference>
<dbReference type="PANTHER" id="PTHR15710:SF108">
    <property type="entry name" value="OS03G0286100 PROTEIN"/>
    <property type="match status" value="1"/>
</dbReference>
<reference evidence="10" key="1">
    <citation type="submission" date="2023-05" db="EMBL/GenBank/DDBJ databases">
        <authorList>
            <person name="Huff M."/>
        </authorList>
    </citation>
    <scope>NUCLEOTIDE SEQUENCE</scope>
</reference>
<dbReference type="PANTHER" id="PTHR15710">
    <property type="entry name" value="E3 UBIQUITIN-PROTEIN LIGASE PRAJA"/>
    <property type="match status" value="1"/>
</dbReference>
<dbReference type="PROSITE" id="PS50089">
    <property type="entry name" value="ZF_RING_2"/>
    <property type="match status" value="1"/>
</dbReference>
<dbReference type="AlphaFoldDB" id="A0AAD2AB50"/>
<keyword evidence="7" id="KW-0862">Zinc</keyword>
<keyword evidence="11" id="KW-1185">Reference proteome</keyword>
<evidence type="ECO:0000256" key="8">
    <source>
        <dbReference type="PROSITE-ProRule" id="PRU00175"/>
    </source>
</evidence>
<dbReference type="Gene3D" id="3.30.40.10">
    <property type="entry name" value="Zinc/RING finger domain, C3HC4 (zinc finger)"/>
    <property type="match status" value="1"/>
</dbReference>
<keyword evidence="6" id="KW-0833">Ubl conjugation pathway</keyword>
<evidence type="ECO:0000256" key="7">
    <source>
        <dbReference type="ARBA" id="ARBA00022833"/>
    </source>
</evidence>
<feature type="domain" description="RING-type" evidence="9">
    <location>
        <begin position="47"/>
        <end position="88"/>
    </location>
</feature>
<keyword evidence="4" id="KW-0479">Metal-binding</keyword>
<evidence type="ECO:0000256" key="5">
    <source>
        <dbReference type="ARBA" id="ARBA00022771"/>
    </source>
</evidence>
<dbReference type="GO" id="GO:0061630">
    <property type="term" value="F:ubiquitin protein ligase activity"/>
    <property type="evidence" value="ECO:0007669"/>
    <property type="project" value="UniProtKB-EC"/>
</dbReference>
<dbReference type="Pfam" id="PF13639">
    <property type="entry name" value="zf-RING_2"/>
    <property type="match status" value="1"/>
</dbReference>
<evidence type="ECO:0000313" key="11">
    <source>
        <dbReference type="Proteomes" id="UP000834106"/>
    </source>
</evidence>
<keyword evidence="5 8" id="KW-0863">Zinc-finger</keyword>
<gene>
    <name evidence="10" type="ORF">FPE_LOCUS32394</name>
</gene>
<dbReference type="InterPro" id="IPR013083">
    <property type="entry name" value="Znf_RING/FYVE/PHD"/>
</dbReference>
<evidence type="ECO:0000256" key="4">
    <source>
        <dbReference type="ARBA" id="ARBA00022723"/>
    </source>
</evidence>
<evidence type="ECO:0000256" key="1">
    <source>
        <dbReference type="ARBA" id="ARBA00000900"/>
    </source>
</evidence>
<evidence type="ECO:0000256" key="6">
    <source>
        <dbReference type="ARBA" id="ARBA00022786"/>
    </source>
</evidence>
<sequence length="124" mass="14015">MELDMQFVDNETGLKYSLPAAKSVVENLPSVVLSKEVTGASNNVVVCVACKDEVAIGKKVTRMPCSHLYHGDCIFLWLRIRNTCPICRYELHTDNVGDEKMRSDHRITASFLNVLRVRYNELLA</sequence>
<dbReference type="Proteomes" id="UP000834106">
    <property type="component" value="Chromosome 21"/>
</dbReference>
<organism evidence="10 11">
    <name type="scientific">Fraxinus pennsylvanica</name>
    <dbReference type="NCBI Taxonomy" id="56036"/>
    <lineage>
        <taxon>Eukaryota</taxon>
        <taxon>Viridiplantae</taxon>
        <taxon>Streptophyta</taxon>
        <taxon>Embryophyta</taxon>
        <taxon>Tracheophyta</taxon>
        <taxon>Spermatophyta</taxon>
        <taxon>Magnoliopsida</taxon>
        <taxon>eudicotyledons</taxon>
        <taxon>Gunneridae</taxon>
        <taxon>Pentapetalae</taxon>
        <taxon>asterids</taxon>
        <taxon>lamiids</taxon>
        <taxon>Lamiales</taxon>
        <taxon>Oleaceae</taxon>
        <taxon>Oleeae</taxon>
        <taxon>Fraxinus</taxon>
    </lineage>
</organism>
<dbReference type="GO" id="GO:0016567">
    <property type="term" value="P:protein ubiquitination"/>
    <property type="evidence" value="ECO:0007669"/>
    <property type="project" value="TreeGrafter"/>
</dbReference>
<comment type="catalytic activity">
    <reaction evidence="1">
        <text>S-ubiquitinyl-[E2 ubiquitin-conjugating enzyme]-L-cysteine + [acceptor protein]-L-lysine = [E2 ubiquitin-conjugating enzyme]-L-cysteine + N(6)-ubiquitinyl-[acceptor protein]-L-lysine.</text>
        <dbReference type="EC" id="2.3.2.27"/>
    </reaction>
</comment>
<dbReference type="GO" id="GO:0008270">
    <property type="term" value="F:zinc ion binding"/>
    <property type="evidence" value="ECO:0007669"/>
    <property type="project" value="UniProtKB-KW"/>
</dbReference>
<evidence type="ECO:0000256" key="3">
    <source>
        <dbReference type="ARBA" id="ARBA00022679"/>
    </source>
</evidence>
<dbReference type="EC" id="2.3.2.27" evidence="2"/>
<evidence type="ECO:0000256" key="2">
    <source>
        <dbReference type="ARBA" id="ARBA00012483"/>
    </source>
</evidence>
<dbReference type="SMART" id="SM00184">
    <property type="entry name" value="RING"/>
    <property type="match status" value="1"/>
</dbReference>
<dbReference type="GO" id="GO:0005737">
    <property type="term" value="C:cytoplasm"/>
    <property type="evidence" value="ECO:0007669"/>
    <property type="project" value="TreeGrafter"/>
</dbReference>
<evidence type="ECO:0000313" key="10">
    <source>
        <dbReference type="EMBL" id="CAI9784964.1"/>
    </source>
</evidence>
<dbReference type="EMBL" id="OU503056">
    <property type="protein sequence ID" value="CAI9784964.1"/>
    <property type="molecule type" value="Genomic_DNA"/>
</dbReference>
<accession>A0AAD2AB50</accession>
<dbReference type="InterPro" id="IPR001841">
    <property type="entry name" value="Znf_RING"/>
</dbReference>
<keyword evidence="3" id="KW-0808">Transferase</keyword>
<protein>
    <recommendedName>
        <fullName evidence="2">RING-type E3 ubiquitin transferase</fullName>
        <ecNumber evidence="2">2.3.2.27</ecNumber>
    </recommendedName>
</protein>
<name>A0AAD2AB50_9LAMI</name>
<proteinExistence type="predicted"/>
<evidence type="ECO:0000259" key="9">
    <source>
        <dbReference type="PROSITE" id="PS50089"/>
    </source>
</evidence>